<reference evidence="4" key="1">
    <citation type="journal article" date="2014" name="Proc. Natl. Acad. Sci. U.S.A.">
        <title>Extensive sampling of basidiomycete genomes demonstrates inadequacy of the white-rot/brown-rot paradigm for wood decay fungi.</title>
        <authorList>
            <person name="Riley R."/>
            <person name="Salamov A.A."/>
            <person name="Brown D.W."/>
            <person name="Nagy L.G."/>
            <person name="Floudas D."/>
            <person name="Held B.W."/>
            <person name="Levasseur A."/>
            <person name="Lombard V."/>
            <person name="Morin E."/>
            <person name="Otillar R."/>
            <person name="Lindquist E.A."/>
            <person name="Sun H."/>
            <person name="LaButti K.M."/>
            <person name="Schmutz J."/>
            <person name="Jabbour D."/>
            <person name="Luo H."/>
            <person name="Baker S.E."/>
            <person name="Pisabarro A.G."/>
            <person name="Walton J.D."/>
            <person name="Blanchette R.A."/>
            <person name="Henrissat B."/>
            <person name="Martin F."/>
            <person name="Cullen D."/>
            <person name="Hibbett D.S."/>
            <person name="Grigoriev I.V."/>
        </authorList>
    </citation>
    <scope>NUCLEOTIDE SEQUENCE [LARGE SCALE GENOMIC DNA]</scope>
    <source>
        <strain evidence="4">CBS 339.88</strain>
    </source>
</reference>
<feature type="non-terminal residue" evidence="3">
    <location>
        <position position="1"/>
    </location>
</feature>
<accession>A0A067T9W6</accession>
<evidence type="ECO:0000313" key="4">
    <source>
        <dbReference type="Proteomes" id="UP000027222"/>
    </source>
</evidence>
<dbReference type="STRING" id="685588.A0A067T9W6"/>
<evidence type="ECO:0000313" key="3">
    <source>
        <dbReference type="EMBL" id="KDR79916.1"/>
    </source>
</evidence>
<dbReference type="Pfam" id="PF24883">
    <property type="entry name" value="NPHP3_N"/>
    <property type="match status" value="1"/>
</dbReference>
<evidence type="ECO:0000259" key="2">
    <source>
        <dbReference type="Pfam" id="PF24883"/>
    </source>
</evidence>
<dbReference type="AlphaFoldDB" id="A0A067T9W6"/>
<dbReference type="HOGENOM" id="CLU_000288_6_17_1"/>
<dbReference type="SUPFAM" id="SSF52540">
    <property type="entry name" value="P-loop containing nucleoside triphosphate hydrolases"/>
    <property type="match status" value="1"/>
</dbReference>
<feature type="domain" description="Nephrocystin 3-like N-terminal" evidence="2">
    <location>
        <begin position="37"/>
        <end position="84"/>
    </location>
</feature>
<gene>
    <name evidence="3" type="ORF">GALMADRAFT_24501</name>
</gene>
<dbReference type="Proteomes" id="UP000027222">
    <property type="component" value="Unassembled WGS sequence"/>
</dbReference>
<dbReference type="InterPro" id="IPR027417">
    <property type="entry name" value="P-loop_NTPase"/>
</dbReference>
<feature type="non-terminal residue" evidence="3">
    <location>
        <position position="84"/>
    </location>
</feature>
<keyword evidence="4" id="KW-1185">Reference proteome</keyword>
<organism evidence="3 4">
    <name type="scientific">Galerina marginata (strain CBS 339.88)</name>
    <dbReference type="NCBI Taxonomy" id="685588"/>
    <lineage>
        <taxon>Eukaryota</taxon>
        <taxon>Fungi</taxon>
        <taxon>Dikarya</taxon>
        <taxon>Basidiomycota</taxon>
        <taxon>Agaricomycotina</taxon>
        <taxon>Agaricomycetes</taxon>
        <taxon>Agaricomycetidae</taxon>
        <taxon>Agaricales</taxon>
        <taxon>Agaricineae</taxon>
        <taxon>Strophariaceae</taxon>
        <taxon>Galerina</taxon>
    </lineage>
</organism>
<dbReference type="EMBL" id="KL142372">
    <property type="protein sequence ID" value="KDR79916.1"/>
    <property type="molecule type" value="Genomic_DNA"/>
</dbReference>
<dbReference type="Gene3D" id="3.40.50.300">
    <property type="entry name" value="P-loop containing nucleotide triphosphate hydrolases"/>
    <property type="match status" value="1"/>
</dbReference>
<protein>
    <recommendedName>
        <fullName evidence="2">Nephrocystin 3-like N-terminal domain-containing protein</fullName>
    </recommendedName>
</protein>
<dbReference type="InterPro" id="IPR056884">
    <property type="entry name" value="NPHP3-like_N"/>
</dbReference>
<keyword evidence="1" id="KW-0677">Repeat</keyword>
<dbReference type="OrthoDB" id="2928561at2759"/>
<name>A0A067T9W6_GALM3</name>
<proteinExistence type="predicted"/>
<sequence length="84" mass="9315">LHALGQAVSLGAIHDSSERYPPPKCHPETRVKVRKLIMNWIRNPNPTSSIFWLYGSAGVGKTAILQSIAEQCYAEGYFGGSFFF</sequence>
<evidence type="ECO:0000256" key="1">
    <source>
        <dbReference type="ARBA" id="ARBA00022737"/>
    </source>
</evidence>